<keyword evidence="1" id="KW-0812">Transmembrane</keyword>
<protein>
    <recommendedName>
        <fullName evidence="4">Prepilin-type N-terminal cleavage/methylation domain-containing protein</fullName>
    </recommendedName>
</protein>
<dbReference type="Proteomes" id="UP001319121">
    <property type="component" value="Chromosome"/>
</dbReference>
<dbReference type="Gene3D" id="3.30.700.10">
    <property type="entry name" value="Glycoprotein, Type 4 Pilin"/>
    <property type="match status" value="1"/>
</dbReference>
<evidence type="ECO:0000313" key="2">
    <source>
        <dbReference type="EMBL" id="BBI98644.1"/>
    </source>
</evidence>
<dbReference type="SUPFAM" id="SSF54523">
    <property type="entry name" value="Pili subunits"/>
    <property type="match status" value="1"/>
</dbReference>
<dbReference type="InterPro" id="IPR012902">
    <property type="entry name" value="N_methyl_site"/>
</dbReference>
<organism evidence="2 3">
    <name type="scientific">Ferrigenium kumadai</name>
    <dbReference type="NCBI Taxonomy" id="1682490"/>
    <lineage>
        <taxon>Bacteria</taxon>
        <taxon>Pseudomonadati</taxon>
        <taxon>Pseudomonadota</taxon>
        <taxon>Betaproteobacteria</taxon>
        <taxon>Nitrosomonadales</taxon>
        <taxon>Gallionellaceae</taxon>
        <taxon>Ferrigenium</taxon>
    </lineage>
</organism>
<dbReference type="KEGG" id="fku:FGKAn22_03370"/>
<accession>A0AAN1VYW3</accession>
<dbReference type="AlphaFoldDB" id="A0AAN1VYW3"/>
<dbReference type="EMBL" id="AP019536">
    <property type="protein sequence ID" value="BBI98644.1"/>
    <property type="molecule type" value="Genomic_DNA"/>
</dbReference>
<dbReference type="InterPro" id="IPR045584">
    <property type="entry name" value="Pilin-like"/>
</dbReference>
<keyword evidence="1" id="KW-1133">Transmembrane helix</keyword>
<keyword evidence="1" id="KW-0472">Membrane</keyword>
<dbReference type="Pfam" id="PF07963">
    <property type="entry name" value="N_methyl"/>
    <property type="match status" value="1"/>
</dbReference>
<feature type="transmembrane region" description="Helical" evidence="1">
    <location>
        <begin position="35"/>
        <end position="53"/>
    </location>
</feature>
<gene>
    <name evidence="2" type="ORF">FGKAn22_03370</name>
</gene>
<proteinExistence type="predicted"/>
<reference evidence="2 3" key="1">
    <citation type="submission" date="2019-03" db="EMBL/GenBank/DDBJ databases">
        <title>Complete genome sequence of Ferrigenium kumadai strain An22, a microaerophilic iron-oxidizing bacterium isolated from a paddy field soil.</title>
        <authorList>
            <person name="Watanabe T."/>
            <person name="Asakawa S."/>
        </authorList>
    </citation>
    <scope>NUCLEOTIDE SEQUENCE [LARGE SCALE GENOMIC DNA]</scope>
    <source>
        <strain evidence="2 3">An22</strain>
    </source>
</reference>
<sequence>MTFQDTGLRMRDTEYGRQRPVSCIPYPVSSKGFTLIELVVVIIIVMVMMGLFLDRARFYQEQAEKTAMEQVAGAIQSALIMQYGQILTRGKQFDVAALAEDNPMNWLQKKPHNYAGEFYDPAPSSVESGNWVFDLKSRDLIYVVHNANYFKPGKDGNKWIRFHVVVNTEPLRPGAQPELTGLLFDPVEPYSWF</sequence>
<dbReference type="NCBIfam" id="TIGR02532">
    <property type="entry name" value="IV_pilin_GFxxxE"/>
    <property type="match status" value="1"/>
</dbReference>
<evidence type="ECO:0000313" key="3">
    <source>
        <dbReference type="Proteomes" id="UP001319121"/>
    </source>
</evidence>
<evidence type="ECO:0000256" key="1">
    <source>
        <dbReference type="SAM" id="Phobius"/>
    </source>
</evidence>
<name>A0AAN1VYW3_9PROT</name>
<evidence type="ECO:0008006" key="4">
    <source>
        <dbReference type="Google" id="ProtNLM"/>
    </source>
</evidence>
<keyword evidence="3" id="KW-1185">Reference proteome</keyword>